<comment type="similarity">
    <text evidence="2">Belongs to the bacterial solute-binding protein 5 family.</text>
</comment>
<evidence type="ECO:0000256" key="2">
    <source>
        <dbReference type="ARBA" id="ARBA00005695"/>
    </source>
</evidence>
<reference evidence="6" key="1">
    <citation type="submission" date="2018-03" db="EMBL/GenBank/DDBJ databases">
        <authorList>
            <person name="Guldener U."/>
        </authorList>
    </citation>
    <scope>NUCLEOTIDE SEQUENCE</scope>
</reference>
<evidence type="ECO:0000256" key="1">
    <source>
        <dbReference type="ARBA" id="ARBA00004196"/>
    </source>
</evidence>
<evidence type="ECO:0000256" key="4">
    <source>
        <dbReference type="ARBA" id="ARBA00022729"/>
    </source>
</evidence>
<dbReference type="PANTHER" id="PTHR30290:SF10">
    <property type="entry name" value="PERIPLASMIC OLIGOPEPTIDE-BINDING PROTEIN-RELATED"/>
    <property type="match status" value="1"/>
</dbReference>
<name>A0AAE8SSJ1_9PEZI</name>
<accession>A0AAE8SSJ1</accession>
<keyword evidence="4" id="KW-0732">Signal</keyword>
<evidence type="ECO:0000256" key="3">
    <source>
        <dbReference type="ARBA" id="ARBA00022448"/>
    </source>
</evidence>
<dbReference type="Proteomes" id="UP001187682">
    <property type="component" value="Unassembled WGS sequence"/>
</dbReference>
<dbReference type="Gene3D" id="3.40.190.10">
    <property type="entry name" value="Periplasmic binding protein-like II"/>
    <property type="match status" value="1"/>
</dbReference>
<evidence type="ECO:0000313" key="6">
    <source>
        <dbReference type="EMBL" id="SPN98662.1"/>
    </source>
</evidence>
<dbReference type="InterPro" id="IPR000914">
    <property type="entry name" value="SBP_5_dom"/>
</dbReference>
<dbReference type="InterPro" id="IPR039424">
    <property type="entry name" value="SBP_5"/>
</dbReference>
<dbReference type="Gene3D" id="3.10.105.10">
    <property type="entry name" value="Dipeptide-binding Protein, Domain 3"/>
    <property type="match status" value="1"/>
</dbReference>
<gene>
    <name evidence="6" type="ORF">DNG_01707</name>
</gene>
<dbReference type="EMBL" id="ONZQ02000002">
    <property type="protein sequence ID" value="SPN98662.1"/>
    <property type="molecule type" value="Genomic_DNA"/>
</dbReference>
<dbReference type="SUPFAM" id="SSF53850">
    <property type="entry name" value="Periplasmic binding protein-like II"/>
    <property type="match status" value="1"/>
</dbReference>
<keyword evidence="7" id="KW-1185">Reference proteome</keyword>
<sequence length="518" mass="57928">MTPDILRIVLENVDFRLPTQVTDENSVTALKSLAFEPLLRWRPHGVVKPGLFASWEHSPNGLTWRFHIRSGATFHDGKPCTAADVVTFIHGLLDSRDYFGMRWSYSRYFANVTVSAEDERTMRVESTEPFADILGIFCEFWPSRLDEAGKPILGTGPYRVVSFEREPGTGSAKFHRLRGEGPQVIAASMEPNAAKRLQLLRDGHVDVALNLERVEDLNLVDWDPSLQWDKTTSTLSAIYYLNCTSGIFQSPKARLAVNLAIDSVALVKQVYHDHATPSATIVSPFHLGSVEAQLQQIPYDPAAAKELLRDLDTSTTLVLRTPTFMPEHAQKISTFVASSLRAVGFEVEIKVETNRPEYARQIGLRKQIGDLALFDSTPNSTFRVLDDKISSVSKNTWWLGYHDDEVQRLFGAARNQVDSEDRARGGSTSRQTPASKYFAILHIVICSRTSWDRKASPVAWGCFTLHGARYHVSLADTPLASLERIGIAELLVWSLPVVPLKPPLSQPVSADDIQFRRT</sequence>
<dbReference type="AlphaFoldDB" id="A0AAE8SSJ1"/>
<dbReference type="Gene3D" id="3.90.76.10">
    <property type="entry name" value="Dipeptide-binding Protein, Domain 1"/>
    <property type="match status" value="1"/>
</dbReference>
<organism evidence="6 7">
    <name type="scientific">Cephalotrichum gorgonifer</name>
    <dbReference type="NCBI Taxonomy" id="2041049"/>
    <lineage>
        <taxon>Eukaryota</taxon>
        <taxon>Fungi</taxon>
        <taxon>Dikarya</taxon>
        <taxon>Ascomycota</taxon>
        <taxon>Pezizomycotina</taxon>
        <taxon>Sordariomycetes</taxon>
        <taxon>Hypocreomycetidae</taxon>
        <taxon>Microascales</taxon>
        <taxon>Microascaceae</taxon>
        <taxon>Cephalotrichum</taxon>
    </lineage>
</organism>
<dbReference type="GO" id="GO:1904680">
    <property type="term" value="F:peptide transmembrane transporter activity"/>
    <property type="evidence" value="ECO:0007669"/>
    <property type="project" value="TreeGrafter"/>
</dbReference>
<evidence type="ECO:0000259" key="5">
    <source>
        <dbReference type="Pfam" id="PF00496"/>
    </source>
</evidence>
<dbReference type="PANTHER" id="PTHR30290">
    <property type="entry name" value="PERIPLASMIC BINDING COMPONENT OF ABC TRANSPORTER"/>
    <property type="match status" value="1"/>
</dbReference>
<proteinExistence type="inferred from homology"/>
<protein>
    <recommendedName>
        <fullName evidence="5">Solute-binding protein family 5 domain-containing protein</fullName>
    </recommendedName>
</protein>
<feature type="domain" description="Solute-binding protein family 5" evidence="5">
    <location>
        <begin position="47"/>
        <end position="355"/>
    </location>
</feature>
<evidence type="ECO:0000313" key="7">
    <source>
        <dbReference type="Proteomes" id="UP001187682"/>
    </source>
</evidence>
<dbReference type="GO" id="GO:0015833">
    <property type="term" value="P:peptide transport"/>
    <property type="evidence" value="ECO:0007669"/>
    <property type="project" value="TreeGrafter"/>
</dbReference>
<comment type="caution">
    <text evidence="6">The sequence shown here is derived from an EMBL/GenBank/DDBJ whole genome shotgun (WGS) entry which is preliminary data.</text>
</comment>
<comment type="subcellular location">
    <subcellularLocation>
        <location evidence="1">Cell envelope</location>
    </subcellularLocation>
</comment>
<keyword evidence="3" id="KW-0813">Transport</keyword>
<dbReference type="Pfam" id="PF00496">
    <property type="entry name" value="SBP_bac_5"/>
    <property type="match status" value="1"/>
</dbReference>